<proteinExistence type="predicted"/>
<dbReference type="SUPFAM" id="SSF53850">
    <property type="entry name" value="Periplasmic binding protein-like II"/>
    <property type="match status" value="1"/>
</dbReference>
<comment type="caution">
    <text evidence="1">The sequence shown here is derived from an EMBL/GenBank/DDBJ whole genome shotgun (WGS) entry which is preliminary data.</text>
</comment>
<dbReference type="PANTHER" id="PTHR38834">
    <property type="entry name" value="PERIPLASMIC SUBSTRATE BINDING PROTEIN FAMILY 3"/>
    <property type="match status" value="1"/>
</dbReference>
<evidence type="ECO:0000313" key="2">
    <source>
        <dbReference type="Proteomes" id="UP001257914"/>
    </source>
</evidence>
<dbReference type="EMBL" id="JAWCUA010000009">
    <property type="protein sequence ID" value="MDU0113662.1"/>
    <property type="molecule type" value="Genomic_DNA"/>
</dbReference>
<evidence type="ECO:0008006" key="3">
    <source>
        <dbReference type="Google" id="ProtNLM"/>
    </source>
</evidence>
<accession>A0ABU3R1W6</accession>
<sequence>MLNHKIATIQGDISEISLLQMGFPDFNMAKVQNLERAFIMLQSGRVDMMMVSMHGFQHLTDRLNADASKYEQVWRVNQIGNYLAFNKKTPDKVIQAYQKSLDNVASERRLIKKKYNLPQIEY</sequence>
<dbReference type="Proteomes" id="UP001257914">
    <property type="component" value="Unassembled WGS sequence"/>
</dbReference>
<dbReference type="PANTHER" id="PTHR38834:SF3">
    <property type="entry name" value="SOLUTE-BINDING PROTEIN FAMILY 3_N-TERMINAL DOMAIN-CONTAINING PROTEIN"/>
    <property type="match status" value="1"/>
</dbReference>
<keyword evidence="2" id="KW-1185">Reference proteome</keyword>
<name>A0ABU3R1W6_9GAMM</name>
<evidence type="ECO:0000313" key="1">
    <source>
        <dbReference type="EMBL" id="MDU0113662.1"/>
    </source>
</evidence>
<dbReference type="Gene3D" id="3.40.190.10">
    <property type="entry name" value="Periplasmic binding protein-like II"/>
    <property type="match status" value="2"/>
</dbReference>
<reference evidence="1 2" key="1">
    <citation type="submission" date="2023-10" db="EMBL/GenBank/DDBJ databases">
        <title>Psychrosphaera aquimaarina strain SW33 isolated from seawater.</title>
        <authorList>
            <person name="Bayburt H."/>
            <person name="Kim J.M."/>
            <person name="Choi B.J."/>
            <person name="Jeon C.O."/>
        </authorList>
    </citation>
    <scope>NUCLEOTIDE SEQUENCE [LARGE SCALE GENOMIC DNA]</scope>
    <source>
        <strain evidence="1 2">KCTC 52743</strain>
    </source>
</reference>
<protein>
    <recommendedName>
        <fullName evidence="3">Solute-binding protein family 3/N-terminal domain-containing protein</fullName>
    </recommendedName>
</protein>
<dbReference type="RefSeq" id="WP_315947288.1">
    <property type="nucleotide sequence ID" value="NZ_JAWCUA010000009.1"/>
</dbReference>
<gene>
    <name evidence="1" type="ORF">RT723_11760</name>
</gene>
<organism evidence="1 2">
    <name type="scientific">Psychrosphaera aquimarina</name>
    <dbReference type="NCBI Taxonomy" id="2044854"/>
    <lineage>
        <taxon>Bacteria</taxon>
        <taxon>Pseudomonadati</taxon>
        <taxon>Pseudomonadota</taxon>
        <taxon>Gammaproteobacteria</taxon>
        <taxon>Alteromonadales</taxon>
        <taxon>Pseudoalteromonadaceae</taxon>
        <taxon>Psychrosphaera</taxon>
    </lineage>
</organism>